<proteinExistence type="predicted"/>
<evidence type="ECO:0000313" key="2">
    <source>
        <dbReference type="Proteomes" id="UP001597139"/>
    </source>
</evidence>
<dbReference type="InterPro" id="IPR002591">
    <property type="entry name" value="Phosphodiest/P_Trfase"/>
</dbReference>
<dbReference type="Gene3D" id="3.40.720.10">
    <property type="entry name" value="Alkaline Phosphatase, subunit A"/>
    <property type="match status" value="1"/>
</dbReference>
<organism evidence="1 2">
    <name type="scientific">Halolamina litorea</name>
    <dbReference type="NCBI Taxonomy" id="1515593"/>
    <lineage>
        <taxon>Archaea</taxon>
        <taxon>Methanobacteriati</taxon>
        <taxon>Methanobacteriota</taxon>
        <taxon>Stenosarchaea group</taxon>
        <taxon>Halobacteria</taxon>
        <taxon>Halobacteriales</taxon>
        <taxon>Haloferacaceae</taxon>
    </lineage>
</organism>
<dbReference type="GO" id="GO:0016787">
    <property type="term" value="F:hydrolase activity"/>
    <property type="evidence" value="ECO:0007669"/>
    <property type="project" value="UniProtKB-ARBA"/>
</dbReference>
<dbReference type="PANTHER" id="PTHR10151">
    <property type="entry name" value="ECTONUCLEOTIDE PYROPHOSPHATASE/PHOSPHODIESTERASE"/>
    <property type="match status" value="1"/>
</dbReference>
<comment type="caution">
    <text evidence="1">The sequence shown here is derived from an EMBL/GenBank/DDBJ whole genome shotgun (WGS) entry which is preliminary data.</text>
</comment>
<dbReference type="PANTHER" id="PTHR10151:SF120">
    <property type="entry name" value="BIS(5'-ADENOSYL)-TRIPHOSPHATASE"/>
    <property type="match status" value="1"/>
</dbReference>
<sequence>MTEFTPDLRAAREEDGYVFPAYRDRCFADTPESALSILSPAFPRNLPDEAFAGLLDDGIENVVLLVIDGFGLDQWNRLADDLPLLDAFEASGTVTPLTSTYPSETAAAITTLHTGLLPAEHGLLGWHQYLDSIDESIQTLPFLLEDGTPVQERYPLANPRDLFEGEAIYDDAEAAGIDTHVTQPGHIAGSASSELTTAGAETHGYWNVADMAVTLRDVVTDGDGPTHATAYVPNVDSVSHRTGTATHRYDAQARMVTEAIRTGFIDTLDAETAEKTAVLVTADHGHTNVDQSVAVDLSVPEVQDCLARGDDGEPIPPMGGPRNVQFHVRDGHVEELRDHVEAVADGDVLTFSEAEYRERGLFGSNHADPGALFDRRAPDLLAVHRESPMWHEPDDKIGVHGGMTPEEMLVPFGAARASDLR</sequence>
<accession>A0ABD6BPU7</accession>
<protein>
    <submittedName>
        <fullName evidence="1">Alkaline phosphatase family protein</fullName>
    </submittedName>
</protein>
<dbReference type="RefSeq" id="WP_267646464.1">
    <property type="nucleotide sequence ID" value="NZ_JANHGR010000001.1"/>
</dbReference>
<dbReference type="AlphaFoldDB" id="A0ABD6BPU7"/>
<dbReference type="InterPro" id="IPR017850">
    <property type="entry name" value="Alkaline_phosphatase_core_sf"/>
</dbReference>
<keyword evidence="2" id="KW-1185">Reference proteome</keyword>
<dbReference type="EMBL" id="JBHUCZ010000002">
    <property type="protein sequence ID" value="MFD1567096.1"/>
    <property type="molecule type" value="Genomic_DNA"/>
</dbReference>
<name>A0ABD6BPU7_9EURY</name>
<reference evidence="1 2" key="1">
    <citation type="journal article" date="2019" name="Int. J. Syst. Evol. Microbiol.">
        <title>The Global Catalogue of Microorganisms (GCM) 10K type strain sequencing project: providing services to taxonomists for standard genome sequencing and annotation.</title>
        <authorList>
            <consortium name="The Broad Institute Genomics Platform"/>
            <consortium name="The Broad Institute Genome Sequencing Center for Infectious Disease"/>
            <person name="Wu L."/>
            <person name="Ma J."/>
        </authorList>
    </citation>
    <scope>NUCLEOTIDE SEQUENCE [LARGE SCALE GENOMIC DNA]</scope>
    <source>
        <strain evidence="1 2">CGMCC 1.12859</strain>
    </source>
</reference>
<dbReference type="Pfam" id="PF01663">
    <property type="entry name" value="Phosphodiest"/>
    <property type="match status" value="1"/>
</dbReference>
<gene>
    <name evidence="1" type="ORF">ACFSAU_06295</name>
</gene>
<dbReference type="SUPFAM" id="SSF53649">
    <property type="entry name" value="Alkaline phosphatase-like"/>
    <property type="match status" value="1"/>
</dbReference>
<evidence type="ECO:0000313" key="1">
    <source>
        <dbReference type="EMBL" id="MFD1567096.1"/>
    </source>
</evidence>
<dbReference type="Proteomes" id="UP001597139">
    <property type="component" value="Unassembled WGS sequence"/>
</dbReference>